<reference evidence="2" key="1">
    <citation type="submission" date="2020-08" db="EMBL/GenBank/DDBJ databases">
        <title>Multicomponent nature underlies the extraordinary mechanical properties of spider dragline silk.</title>
        <authorList>
            <person name="Kono N."/>
            <person name="Nakamura H."/>
            <person name="Mori M."/>
            <person name="Yoshida Y."/>
            <person name="Ohtoshi R."/>
            <person name="Malay A.D."/>
            <person name="Moran D.A.P."/>
            <person name="Tomita M."/>
            <person name="Numata K."/>
            <person name="Arakawa K."/>
        </authorList>
    </citation>
    <scope>NUCLEOTIDE SEQUENCE</scope>
</reference>
<evidence type="ECO:0000313" key="3">
    <source>
        <dbReference type="Proteomes" id="UP000887013"/>
    </source>
</evidence>
<feature type="compositionally biased region" description="Polar residues" evidence="1">
    <location>
        <begin position="1"/>
        <end position="24"/>
    </location>
</feature>
<gene>
    <name evidence="2" type="primary">AVEN_118972_1</name>
    <name evidence="2" type="ORF">NPIL_294541</name>
</gene>
<sequence length="199" mass="22674">MTVTMSFDKNTTSPKEPSELTDQPTDLRTRKKDDDEEADDIDVTSTEVHPAPSFLIRNLIDSNNREENHTSSFRAYHPLLHPPLHVLYPHQPLHPLYRLEDLHPSQQELLRHNPREGGSDLDEIENSSRTSPGVEGDASGDDEGRTRFKDDELDDEDRDEVTSSKGSHHALDSDTETIGHHMGESIFIYHNLLYLEKLS</sequence>
<organism evidence="2 3">
    <name type="scientific">Nephila pilipes</name>
    <name type="common">Giant wood spider</name>
    <name type="synonym">Nephila maculata</name>
    <dbReference type="NCBI Taxonomy" id="299642"/>
    <lineage>
        <taxon>Eukaryota</taxon>
        <taxon>Metazoa</taxon>
        <taxon>Ecdysozoa</taxon>
        <taxon>Arthropoda</taxon>
        <taxon>Chelicerata</taxon>
        <taxon>Arachnida</taxon>
        <taxon>Araneae</taxon>
        <taxon>Araneomorphae</taxon>
        <taxon>Entelegynae</taxon>
        <taxon>Araneoidea</taxon>
        <taxon>Nephilidae</taxon>
        <taxon>Nephila</taxon>
    </lineage>
</organism>
<feature type="region of interest" description="Disordered" evidence="1">
    <location>
        <begin position="1"/>
        <end position="54"/>
    </location>
</feature>
<dbReference type="OrthoDB" id="6430904at2759"/>
<evidence type="ECO:0000313" key="2">
    <source>
        <dbReference type="EMBL" id="GFU30663.1"/>
    </source>
</evidence>
<keyword evidence="3" id="KW-1185">Reference proteome</keyword>
<dbReference type="EMBL" id="BMAW01129511">
    <property type="protein sequence ID" value="GFU30663.1"/>
    <property type="molecule type" value="Genomic_DNA"/>
</dbReference>
<proteinExistence type="predicted"/>
<evidence type="ECO:0000256" key="1">
    <source>
        <dbReference type="SAM" id="MobiDB-lite"/>
    </source>
</evidence>
<comment type="caution">
    <text evidence="2">The sequence shown here is derived from an EMBL/GenBank/DDBJ whole genome shotgun (WGS) entry which is preliminary data.</text>
</comment>
<dbReference type="AlphaFoldDB" id="A0A8X6UPL5"/>
<dbReference type="Proteomes" id="UP000887013">
    <property type="component" value="Unassembled WGS sequence"/>
</dbReference>
<accession>A0A8X6UPL5</accession>
<feature type="region of interest" description="Disordered" evidence="1">
    <location>
        <begin position="111"/>
        <end position="176"/>
    </location>
</feature>
<name>A0A8X6UPL5_NEPPI</name>
<protein>
    <submittedName>
        <fullName evidence="2">Uncharacterized protein</fullName>
    </submittedName>
</protein>